<dbReference type="eggNOG" id="COG5378">
    <property type="taxonomic scope" value="Bacteria"/>
</dbReference>
<proteinExistence type="predicted"/>
<reference evidence="2 3" key="1">
    <citation type="journal article" date="2012" name="J. Bacteriol.">
        <title>Genome Sequence of the Filamentous Bacterium Fibrisoma limi BUZ 3T.</title>
        <authorList>
            <person name="Filippini M."/>
            <person name="Qi W."/>
            <person name="Jaenicke S."/>
            <person name="Goesmann A."/>
            <person name="Smits T.H."/>
            <person name="Bagheri H.C."/>
        </authorList>
    </citation>
    <scope>NUCLEOTIDE SEQUENCE [LARGE SCALE GENOMIC DNA]</scope>
    <source>
        <strain evidence="3">BUZ 3T</strain>
    </source>
</reference>
<feature type="domain" description="PIN" evidence="1">
    <location>
        <begin position="5"/>
        <end position="130"/>
    </location>
</feature>
<dbReference type="OrthoDB" id="956795at2"/>
<dbReference type="STRING" id="1185876.BN8_03746"/>
<comment type="caution">
    <text evidence="2">The sequence shown here is derived from an EMBL/GenBank/DDBJ whole genome shotgun (WGS) entry which is preliminary data.</text>
</comment>
<gene>
    <name evidence="2" type="ORF">BN8_03746</name>
</gene>
<dbReference type="Pfam" id="PF10130">
    <property type="entry name" value="PIN_2"/>
    <property type="match status" value="1"/>
</dbReference>
<organism evidence="2 3">
    <name type="scientific">Fibrisoma limi BUZ 3</name>
    <dbReference type="NCBI Taxonomy" id="1185876"/>
    <lineage>
        <taxon>Bacteria</taxon>
        <taxon>Pseudomonadati</taxon>
        <taxon>Bacteroidota</taxon>
        <taxon>Cytophagia</taxon>
        <taxon>Cytophagales</taxon>
        <taxon>Spirosomataceae</taxon>
        <taxon>Fibrisoma</taxon>
    </lineage>
</organism>
<dbReference type="EMBL" id="CAIT01000007">
    <property type="protein sequence ID" value="CCH54564.1"/>
    <property type="molecule type" value="Genomic_DNA"/>
</dbReference>
<evidence type="ECO:0000259" key="1">
    <source>
        <dbReference type="Pfam" id="PF10130"/>
    </source>
</evidence>
<dbReference type="InterPro" id="IPR029060">
    <property type="entry name" value="PIN-like_dom_sf"/>
</dbReference>
<dbReference type="Proteomes" id="UP000009309">
    <property type="component" value="Unassembled WGS sequence"/>
</dbReference>
<accession>I2GKY8</accession>
<dbReference type="RefSeq" id="WP_009283142.1">
    <property type="nucleotide sequence ID" value="NZ_CAIT01000007.1"/>
</dbReference>
<evidence type="ECO:0000313" key="2">
    <source>
        <dbReference type="EMBL" id="CCH54564.1"/>
    </source>
</evidence>
<evidence type="ECO:0000313" key="3">
    <source>
        <dbReference type="Proteomes" id="UP000009309"/>
    </source>
</evidence>
<dbReference type="SUPFAM" id="SSF88723">
    <property type="entry name" value="PIN domain-like"/>
    <property type="match status" value="1"/>
</dbReference>
<name>I2GKY8_9BACT</name>
<sequence>MKQYVIDANILFSGVLSRKAIYRAVFNQNLYYAPDFILAELNNYREVILRKTNVQRDELKEFTLFLFSKIIVVPDYVISEASYRQAQNLLADIDPKDVAYLALNEELGTILLTRDKPLYEGLIGKGYERVQLFGDFIAQNLTGEGI</sequence>
<dbReference type="InterPro" id="IPR002716">
    <property type="entry name" value="PIN_dom"/>
</dbReference>
<protein>
    <recommendedName>
        <fullName evidence="1">PIN domain-containing protein</fullName>
    </recommendedName>
</protein>
<keyword evidence="3" id="KW-1185">Reference proteome</keyword>
<dbReference type="Gene3D" id="3.40.50.1010">
    <property type="entry name" value="5'-nuclease"/>
    <property type="match status" value="1"/>
</dbReference>
<dbReference type="AlphaFoldDB" id="I2GKY8"/>